<evidence type="ECO:0000259" key="5">
    <source>
        <dbReference type="PROSITE" id="PS51987"/>
    </source>
</evidence>
<feature type="domain" description="GS catalytic" evidence="5">
    <location>
        <begin position="256"/>
        <end position="582"/>
    </location>
</feature>
<dbReference type="EMBL" id="LCWF01000106">
    <property type="protein sequence ID" value="KKY19752.1"/>
    <property type="molecule type" value="Genomic_DNA"/>
</dbReference>
<dbReference type="AlphaFoldDB" id="A0A0G2E9S5"/>
<dbReference type="OrthoDB" id="3364440at2759"/>
<dbReference type="Pfam" id="PF00120">
    <property type="entry name" value="Gln-synt_C"/>
    <property type="match status" value="1"/>
</dbReference>
<comment type="caution">
    <text evidence="6">The sequence shown here is derived from an EMBL/GenBank/DDBJ whole genome shotgun (WGS) entry which is preliminary data.</text>
</comment>
<evidence type="ECO:0000256" key="1">
    <source>
        <dbReference type="ARBA" id="ARBA00022598"/>
    </source>
</evidence>
<dbReference type="PANTHER" id="PTHR43785:SF2">
    <property type="entry name" value="TYPE-1 GLUTAMINE SYNTHETASE 1"/>
    <property type="match status" value="1"/>
</dbReference>
<protein>
    <submittedName>
        <fullName evidence="6">Putative extracellular developmental signal biosynthesis protein</fullName>
    </submittedName>
</protein>
<dbReference type="InterPro" id="IPR014746">
    <property type="entry name" value="Gln_synth/guanido_kin_cat_dom"/>
</dbReference>
<evidence type="ECO:0000313" key="7">
    <source>
        <dbReference type="Proteomes" id="UP000053317"/>
    </source>
</evidence>
<evidence type="ECO:0000256" key="4">
    <source>
        <dbReference type="SAM" id="MobiDB-lite"/>
    </source>
</evidence>
<feature type="region of interest" description="Disordered" evidence="4">
    <location>
        <begin position="91"/>
        <end position="128"/>
    </location>
</feature>
<evidence type="ECO:0000313" key="6">
    <source>
        <dbReference type="EMBL" id="KKY19752.1"/>
    </source>
</evidence>
<dbReference type="SMART" id="SM01230">
    <property type="entry name" value="Gln-synt_C"/>
    <property type="match status" value="1"/>
</dbReference>
<reference evidence="6 7" key="2">
    <citation type="submission" date="2015-05" db="EMBL/GenBank/DDBJ databases">
        <authorList>
            <person name="Morales-Cruz A."/>
            <person name="Amrine K.C."/>
            <person name="Cantu D."/>
        </authorList>
    </citation>
    <scope>NUCLEOTIDE SEQUENCE [LARGE SCALE GENOMIC DNA]</scope>
    <source>
        <strain evidence="6">UCRPC4</strain>
    </source>
</reference>
<dbReference type="PROSITE" id="PS51987">
    <property type="entry name" value="GS_CATALYTIC"/>
    <property type="match status" value="1"/>
</dbReference>
<reference evidence="6 7" key="1">
    <citation type="submission" date="2015-05" db="EMBL/GenBank/DDBJ databases">
        <title>Distinctive expansion of gene families associated with plant cell wall degradation and secondary metabolism in the genomes of grapevine trunk pathogens.</title>
        <authorList>
            <person name="Lawrence D.P."/>
            <person name="Travadon R."/>
            <person name="Rolshausen P.E."/>
            <person name="Baumgartner K."/>
        </authorList>
    </citation>
    <scope>NUCLEOTIDE SEQUENCE [LARGE SCALE GENOMIC DNA]</scope>
    <source>
        <strain evidence="6">UCRPC4</strain>
    </source>
</reference>
<dbReference type="InterPro" id="IPR032466">
    <property type="entry name" value="Metal_Hydrolase"/>
</dbReference>
<evidence type="ECO:0000256" key="3">
    <source>
        <dbReference type="RuleBase" id="RU000384"/>
    </source>
</evidence>
<dbReference type="GO" id="GO:0004356">
    <property type="term" value="F:glutamine synthetase activity"/>
    <property type="evidence" value="ECO:0007669"/>
    <property type="project" value="InterPro"/>
</dbReference>
<dbReference type="Gene3D" id="3.20.20.140">
    <property type="entry name" value="Metal-dependent hydrolases"/>
    <property type="match status" value="1"/>
</dbReference>
<sequence>MLRQALELAPTSKIILSTDAHFFPETYWLGLRQLRESLEKVLVSYVEAGDFSVSQAINIATDLLFWNSNSLYNLNEERKYPHLLTACGRSTEEPPTLVNGTPESPQSKRTESSLRLSSRSTLRDQPIDSLEDEGSAFTTVDTFFSKNPDIRYVWFQWIDYTNTMRRKMMPVGEFVDTVKKQKRIGAPMAILRMLQRDYIAPGGTATGQLLFSIDVSTLSRNKGLPAEAAPSATVQTFWHEDRPGSIKDAPHLEGCPRWSLQRQVEAAESEFGLSLLMGFEIEIIFMKPVKDPETGYIKEFVSVTDMHSWCNMTYAQLDILPMIEEIVETLAASGIHLPQFHSEAAPGQWEFILPPYPPLQSVDNLYRARTIIGNIARKHGLKATVYPRPFDFTCGTACHAHFSISDATYETCWLAGILDHLPSILAFTLPVLASYERVKGGIWAGGEWVTWGWQNKEVPLRKVEDGRFEMKTVDGMANGYFAMASVIAAGLDGIRNRKPLIHKDCKFDASQIDEETRKNLGITTRLPNTLHKALEILKADELMNKELGEGFIENYIATKLEEDRMLGAMTPEGARKFLMERY</sequence>
<dbReference type="Gene3D" id="3.30.590.10">
    <property type="entry name" value="Glutamine synthetase/guanido kinase, catalytic domain"/>
    <property type="match status" value="1"/>
</dbReference>
<comment type="similarity">
    <text evidence="2 3">Belongs to the glutamine synthetase family.</text>
</comment>
<keyword evidence="1" id="KW-0436">Ligase</keyword>
<name>A0A0G2E9S5_PHACM</name>
<gene>
    <name evidence="6" type="ORF">UCRPC4_g04453</name>
</gene>
<accession>A0A0G2E9S5</accession>
<dbReference type="SUPFAM" id="SSF51556">
    <property type="entry name" value="Metallo-dependent hydrolases"/>
    <property type="match status" value="1"/>
</dbReference>
<evidence type="ECO:0000256" key="2">
    <source>
        <dbReference type="PROSITE-ProRule" id="PRU01331"/>
    </source>
</evidence>
<organism evidence="6 7">
    <name type="scientific">Phaeomoniella chlamydospora</name>
    <name type="common">Phaeoacremonium chlamydosporum</name>
    <dbReference type="NCBI Taxonomy" id="158046"/>
    <lineage>
        <taxon>Eukaryota</taxon>
        <taxon>Fungi</taxon>
        <taxon>Dikarya</taxon>
        <taxon>Ascomycota</taxon>
        <taxon>Pezizomycotina</taxon>
        <taxon>Eurotiomycetes</taxon>
        <taxon>Chaetothyriomycetidae</taxon>
        <taxon>Phaeomoniellales</taxon>
        <taxon>Phaeomoniellaceae</taxon>
        <taxon>Phaeomoniella</taxon>
    </lineage>
</organism>
<keyword evidence="7" id="KW-1185">Reference proteome</keyword>
<proteinExistence type="inferred from homology"/>
<dbReference type="Proteomes" id="UP000053317">
    <property type="component" value="Unassembled WGS sequence"/>
</dbReference>
<dbReference type="PANTHER" id="PTHR43785">
    <property type="entry name" value="GAMMA-GLUTAMYLPUTRESCINE SYNTHETASE"/>
    <property type="match status" value="1"/>
</dbReference>
<dbReference type="InterPro" id="IPR008146">
    <property type="entry name" value="Gln_synth_cat_dom"/>
</dbReference>
<dbReference type="SUPFAM" id="SSF55931">
    <property type="entry name" value="Glutamine synthetase/guanido kinase"/>
    <property type="match status" value="1"/>
</dbReference>